<dbReference type="AlphaFoldDB" id="A0A9P7KFI2"/>
<keyword evidence="3" id="KW-1185">Reference proteome</keyword>
<name>A0A9P7KFI2_9AGAR</name>
<feature type="transmembrane region" description="Helical" evidence="1">
    <location>
        <begin position="116"/>
        <end position="140"/>
    </location>
</feature>
<dbReference type="EMBL" id="JABCKI010000482">
    <property type="protein sequence ID" value="KAG5650321.1"/>
    <property type="molecule type" value="Genomic_DNA"/>
</dbReference>
<dbReference type="Proteomes" id="UP000717328">
    <property type="component" value="Unassembled WGS sequence"/>
</dbReference>
<reference evidence="2" key="1">
    <citation type="submission" date="2021-02" db="EMBL/GenBank/DDBJ databases">
        <authorList>
            <person name="Nieuwenhuis M."/>
            <person name="Van De Peppel L.J.J."/>
        </authorList>
    </citation>
    <scope>NUCLEOTIDE SEQUENCE</scope>
    <source>
        <strain evidence="2">D49</strain>
    </source>
</reference>
<proteinExistence type="predicted"/>
<comment type="caution">
    <text evidence="2">The sequence shown here is derived from an EMBL/GenBank/DDBJ whole genome shotgun (WGS) entry which is preliminary data.</text>
</comment>
<keyword evidence="1" id="KW-0812">Transmembrane</keyword>
<keyword evidence="1" id="KW-1133">Transmembrane helix</keyword>
<evidence type="ECO:0000313" key="2">
    <source>
        <dbReference type="EMBL" id="KAG5650321.1"/>
    </source>
</evidence>
<dbReference type="OrthoDB" id="3357408at2759"/>
<evidence type="ECO:0000313" key="3">
    <source>
        <dbReference type="Proteomes" id="UP000717328"/>
    </source>
</evidence>
<protein>
    <submittedName>
        <fullName evidence="2">Uncharacterized protein</fullName>
    </submittedName>
</protein>
<evidence type="ECO:0000256" key="1">
    <source>
        <dbReference type="SAM" id="Phobius"/>
    </source>
</evidence>
<feature type="transmembrane region" description="Helical" evidence="1">
    <location>
        <begin position="43"/>
        <end position="66"/>
    </location>
</feature>
<feature type="transmembrane region" description="Helical" evidence="1">
    <location>
        <begin position="168"/>
        <end position="188"/>
    </location>
</feature>
<feature type="transmembrane region" description="Helical" evidence="1">
    <location>
        <begin position="78"/>
        <end position="104"/>
    </location>
</feature>
<reference evidence="2" key="2">
    <citation type="submission" date="2021-10" db="EMBL/GenBank/DDBJ databases">
        <title>Phylogenomics reveals ancestral predisposition of the termite-cultivated fungus Termitomyces towards a domesticated lifestyle.</title>
        <authorList>
            <person name="Auxier B."/>
            <person name="Grum-Grzhimaylo A."/>
            <person name="Cardenas M.E."/>
            <person name="Lodge J.D."/>
            <person name="Laessoe T."/>
            <person name="Pedersen O."/>
            <person name="Smith M.E."/>
            <person name="Kuyper T.W."/>
            <person name="Franco-Molano E.A."/>
            <person name="Baroni T.J."/>
            <person name="Aanen D.K."/>
        </authorList>
    </citation>
    <scope>NUCLEOTIDE SEQUENCE</scope>
    <source>
        <strain evidence="2">D49</strain>
    </source>
</reference>
<gene>
    <name evidence="2" type="ORF">H0H81_012618</name>
</gene>
<keyword evidence="1" id="KW-0472">Membrane</keyword>
<organism evidence="2 3">
    <name type="scientific">Sphagnurus paluster</name>
    <dbReference type="NCBI Taxonomy" id="117069"/>
    <lineage>
        <taxon>Eukaryota</taxon>
        <taxon>Fungi</taxon>
        <taxon>Dikarya</taxon>
        <taxon>Basidiomycota</taxon>
        <taxon>Agaricomycotina</taxon>
        <taxon>Agaricomycetes</taxon>
        <taxon>Agaricomycetidae</taxon>
        <taxon>Agaricales</taxon>
        <taxon>Tricholomatineae</taxon>
        <taxon>Lyophyllaceae</taxon>
        <taxon>Sphagnurus</taxon>
    </lineage>
</organism>
<accession>A0A9P7KFI2</accession>
<feature type="transmembrane region" description="Helical" evidence="1">
    <location>
        <begin position="200"/>
        <end position="218"/>
    </location>
</feature>
<sequence length="255" mass="28506">MVVAAVLMFTISTFDLAVMLDYTIRSIVYNDPRTSRKFSGIANWWGLTEFCNFVVQSFLGDAILIYRCYVVWSRRKYLVGPAMLTSTTGIICGISAAILGTTAFHQTNSGKDLTPLITSMLVLTTVTNFSTSALIVYRIWNVRKESSRYRFTVSESHRQDPLVKAMRAIVEAGLLYSMSLLVMVILYSLGHHAQVPVSRMIVQIIGITFNLVITRTAYSRDESYATSSIIIYPLRAVTINTEVLVARDSPSEGEK</sequence>